<evidence type="ECO:0000256" key="2">
    <source>
        <dbReference type="ARBA" id="ARBA00023239"/>
    </source>
</evidence>
<keyword evidence="4" id="KW-0472">Membrane</keyword>
<dbReference type="Proteomes" id="UP000572268">
    <property type="component" value="Unassembled WGS sequence"/>
</dbReference>
<keyword evidence="2" id="KW-0456">Lyase</keyword>
<sequence length="392" mass="43080">MDAPKVGLIFIDHGAPMPPWNKAHEEMLPAIEKELREEGYGGTFEALRWCHMEFAGPDIKTTMDRLEAEGMDRVIAVPIFTSVSSHSERDLPNALNIRYHPDQDPKIPRYVGRLPVTMCTPLDHQHDVLPEIIAEQAKKMVPEMRVPSRTAALVLSHGDGCEHFWQHLHRRINEQVLRSAGVKSCEGLYVQTVRSPQSQRRVYRHVSELLSGEGVEEVMVLSASNGTTGSSYVQRINKGLQSRGEPGLPDAVHGCSESFLEHPLLIKALVRTAVGAYKVSLGLEPVPCLQGDESKMVPPYNPPFWLTRDIEPDFNDRMIIGSADVGRHSTGNSASGSHQGCPAAATTPTGKCPVAHQPDRERRDGTSGADLILLATLVGSLIVMGISFSRTQ</sequence>
<evidence type="ECO:0000313" key="8">
    <source>
        <dbReference type="Proteomes" id="UP000572268"/>
    </source>
</evidence>
<evidence type="ECO:0000313" key="6">
    <source>
        <dbReference type="EMBL" id="KAF4659010.1"/>
    </source>
</evidence>
<organism evidence="5 7">
    <name type="scientific">Perkinsus olseni</name>
    <name type="common">Perkinsus atlanticus</name>
    <dbReference type="NCBI Taxonomy" id="32597"/>
    <lineage>
        <taxon>Eukaryota</taxon>
        <taxon>Sar</taxon>
        <taxon>Alveolata</taxon>
        <taxon>Perkinsozoa</taxon>
        <taxon>Perkinsea</taxon>
        <taxon>Perkinsida</taxon>
        <taxon>Perkinsidae</taxon>
        <taxon>Perkinsus</taxon>
    </lineage>
</organism>
<dbReference type="Proteomes" id="UP000570595">
    <property type="component" value="Unassembled WGS sequence"/>
</dbReference>
<keyword evidence="4" id="KW-0812">Transmembrane</keyword>
<reference evidence="7 8" key="1">
    <citation type="submission" date="2020-04" db="EMBL/GenBank/DDBJ databases">
        <title>Perkinsus olseni comparative genomics.</title>
        <authorList>
            <person name="Bogema D.R."/>
        </authorList>
    </citation>
    <scope>NUCLEOTIDE SEQUENCE [LARGE SCALE GENOMIC DNA]</scope>
    <source>
        <strain evidence="5">ATCC PRA-179</strain>
        <strain evidence="6">ATCC PRA-31</strain>
    </source>
</reference>
<evidence type="ECO:0008006" key="9">
    <source>
        <dbReference type="Google" id="ProtNLM"/>
    </source>
</evidence>
<dbReference type="EMBL" id="JABANN010000449">
    <property type="protein sequence ID" value="KAF4659010.1"/>
    <property type="molecule type" value="Genomic_DNA"/>
</dbReference>
<dbReference type="CDD" id="cd03416">
    <property type="entry name" value="CbiX_SirB_N"/>
    <property type="match status" value="1"/>
</dbReference>
<dbReference type="InterPro" id="IPR050963">
    <property type="entry name" value="Sirohydro_Cobaltochel/CbiX"/>
</dbReference>
<dbReference type="PANTHER" id="PTHR33542">
    <property type="entry name" value="SIROHYDROCHLORIN FERROCHELATASE, CHLOROPLASTIC"/>
    <property type="match status" value="1"/>
</dbReference>
<name>A0A7J6L8Q4_PEROL</name>
<dbReference type="OrthoDB" id="3543at2759"/>
<evidence type="ECO:0000256" key="3">
    <source>
        <dbReference type="SAM" id="MobiDB-lite"/>
    </source>
</evidence>
<dbReference type="GO" id="GO:0016829">
    <property type="term" value="F:lyase activity"/>
    <property type="evidence" value="ECO:0007669"/>
    <property type="project" value="UniProtKB-KW"/>
</dbReference>
<dbReference type="SUPFAM" id="SSF53800">
    <property type="entry name" value="Chelatase"/>
    <property type="match status" value="1"/>
</dbReference>
<dbReference type="Gene3D" id="3.40.50.1400">
    <property type="match status" value="1"/>
</dbReference>
<feature type="transmembrane region" description="Helical" evidence="4">
    <location>
        <begin position="371"/>
        <end position="389"/>
    </location>
</feature>
<dbReference type="InterPro" id="IPR002762">
    <property type="entry name" value="CbiX-like"/>
</dbReference>
<accession>A0A7J6L8Q4</accession>
<keyword evidence="1" id="KW-0479">Metal-binding</keyword>
<protein>
    <recommendedName>
        <fullName evidence="9">Sirohydrochlorin cobaltochelatase</fullName>
    </recommendedName>
</protein>
<feature type="region of interest" description="Disordered" evidence="3">
    <location>
        <begin position="328"/>
        <end position="365"/>
    </location>
</feature>
<evidence type="ECO:0000313" key="7">
    <source>
        <dbReference type="Proteomes" id="UP000570595"/>
    </source>
</evidence>
<comment type="caution">
    <text evidence="5">The sequence shown here is derived from an EMBL/GenBank/DDBJ whole genome shotgun (WGS) entry which is preliminary data.</text>
</comment>
<evidence type="ECO:0000256" key="1">
    <source>
        <dbReference type="ARBA" id="ARBA00022723"/>
    </source>
</evidence>
<feature type="compositionally biased region" description="Polar residues" evidence="3">
    <location>
        <begin position="329"/>
        <end position="338"/>
    </location>
</feature>
<evidence type="ECO:0000313" key="5">
    <source>
        <dbReference type="EMBL" id="KAF4655585.1"/>
    </source>
</evidence>
<gene>
    <name evidence="6" type="ORF">FOL46_006737</name>
    <name evidence="5" type="ORF">FOZ61_007484</name>
</gene>
<dbReference type="Pfam" id="PF01903">
    <property type="entry name" value="CbiX"/>
    <property type="match status" value="1"/>
</dbReference>
<proteinExistence type="predicted"/>
<dbReference type="AlphaFoldDB" id="A0A7J6L8Q4"/>
<dbReference type="EMBL" id="JABAHT010000458">
    <property type="protein sequence ID" value="KAF4655585.1"/>
    <property type="molecule type" value="Genomic_DNA"/>
</dbReference>
<dbReference type="PANTHER" id="PTHR33542:SF3">
    <property type="entry name" value="SIROHYDROCHLORIN FERROCHELATASE, CHLOROPLASTIC"/>
    <property type="match status" value="1"/>
</dbReference>
<keyword evidence="4" id="KW-1133">Transmembrane helix</keyword>
<evidence type="ECO:0000256" key="4">
    <source>
        <dbReference type="SAM" id="Phobius"/>
    </source>
</evidence>
<dbReference type="GO" id="GO:0046872">
    <property type="term" value="F:metal ion binding"/>
    <property type="evidence" value="ECO:0007669"/>
    <property type="project" value="UniProtKB-KW"/>
</dbReference>